<dbReference type="Gene3D" id="1.10.10.10">
    <property type="entry name" value="Winged helix-like DNA-binding domain superfamily/Winged helix DNA-binding domain"/>
    <property type="match status" value="1"/>
</dbReference>
<dbReference type="SUPFAM" id="SSF48452">
    <property type="entry name" value="TPR-like"/>
    <property type="match status" value="2"/>
</dbReference>
<dbReference type="Gene3D" id="3.40.50.300">
    <property type="entry name" value="P-loop containing nucleotide triphosphate hydrolases"/>
    <property type="match status" value="1"/>
</dbReference>
<dbReference type="Proteomes" id="UP001501447">
    <property type="component" value="Unassembled WGS sequence"/>
</dbReference>
<dbReference type="InterPro" id="IPR001867">
    <property type="entry name" value="OmpR/PhoB-type_DNA-bd"/>
</dbReference>
<dbReference type="SMART" id="SM01043">
    <property type="entry name" value="BTAD"/>
    <property type="match status" value="1"/>
</dbReference>
<dbReference type="InterPro" id="IPR016032">
    <property type="entry name" value="Sig_transdc_resp-reg_C-effctor"/>
</dbReference>
<evidence type="ECO:0000256" key="4">
    <source>
        <dbReference type="PROSITE-ProRule" id="PRU01091"/>
    </source>
</evidence>
<feature type="region of interest" description="Disordered" evidence="5">
    <location>
        <begin position="34"/>
        <end position="59"/>
    </location>
</feature>
<reference evidence="7 8" key="1">
    <citation type="journal article" date="2019" name="Int. J. Syst. Evol. Microbiol.">
        <title>The Global Catalogue of Microorganisms (GCM) 10K type strain sequencing project: providing services to taxonomists for standard genome sequencing and annotation.</title>
        <authorList>
            <consortium name="The Broad Institute Genomics Platform"/>
            <consortium name="The Broad Institute Genome Sequencing Center for Infectious Disease"/>
            <person name="Wu L."/>
            <person name="Ma J."/>
        </authorList>
    </citation>
    <scope>NUCLEOTIDE SEQUENCE [LARGE SCALE GENOMIC DNA]</scope>
    <source>
        <strain evidence="7 8">JCM 16373</strain>
    </source>
</reference>
<dbReference type="EMBL" id="BAAARJ010000003">
    <property type="protein sequence ID" value="GAA2601130.1"/>
    <property type="molecule type" value="Genomic_DNA"/>
</dbReference>
<feature type="compositionally biased region" description="Basic and acidic residues" evidence="5">
    <location>
        <begin position="34"/>
        <end position="44"/>
    </location>
</feature>
<comment type="caution">
    <text evidence="7">The sequence shown here is derived from an EMBL/GenBank/DDBJ whole genome shotgun (WGS) entry which is preliminary data.</text>
</comment>
<dbReference type="Gene3D" id="1.25.40.10">
    <property type="entry name" value="Tetratricopeptide repeat domain"/>
    <property type="match status" value="2"/>
</dbReference>
<protein>
    <recommendedName>
        <fullName evidence="6">OmpR/PhoB-type domain-containing protein</fullName>
    </recommendedName>
</protein>
<evidence type="ECO:0000256" key="3">
    <source>
        <dbReference type="ARBA" id="ARBA00023125"/>
    </source>
</evidence>
<keyword evidence="3 4" id="KW-0238">DNA-binding</keyword>
<feature type="region of interest" description="Disordered" evidence="5">
    <location>
        <begin position="325"/>
        <end position="391"/>
    </location>
</feature>
<evidence type="ECO:0000256" key="1">
    <source>
        <dbReference type="ARBA" id="ARBA00005820"/>
    </source>
</evidence>
<gene>
    <name evidence="7" type="ORF">GCM10009863_13090</name>
</gene>
<evidence type="ECO:0000313" key="8">
    <source>
        <dbReference type="Proteomes" id="UP001501447"/>
    </source>
</evidence>
<dbReference type="InterPro" id="IPR011990">
    <property type="entry name" value="TPR-like_helical_dom_sf"/>
</dbReference>
<dbReference type="InterPro" id="IPR005158">
    <property type="entry name" value="BTAD"/>
</dbReference>
<dbReference type="CDD" id="cd15831">
    <property type="entry name" value="BTAD"/>
    <property type="match status" value="1"/>
</dbReference>
<dbReference type="PANTHER" id="PTHR47691:SF3">
    <property type="entry name" value="HTH-TYPE TRANSCRIPTIONAL REGULATOR RV0890C-RELATED"/>
    <property type="match status" value="1"/>
</dbReference>
<feature type="compositionally biased region" description="Pro residues" evidence="5">
    <location>
        <begin position="337"/>
        <end position="348"/>
    </location>
</feature>
<dbReference type="Pfam" id="PF00486">
    <property type="entry name" value="Trans_reg_C"/>
    <property type="match status" value="1"/>
</dbReference>
<keyword evidence="8" id="KW-1185">Reference proteome</keyword>
<dbReference type="PRINTS" id="PR00364">
    <property type="entry name" value="DISEASERSIST"/>
</dbReference>
<dbReference type="InterPro" id="IPR036388">
    <property type="entry name" value="WH-like_DNA-bd_sf"/>
</dbReference>
<dbReference type="Pfam" id="PF25872">
    <property type="entry name" value="HTH_77"/>
    <property type="match status" value="1"/>
</dbReference>
<proteinExistence type="inferred from homology"/>
<feature type="domain" description="OmpR/PhoB-type" evidence="6">
    <location>
        <begin position="79"/>
        <end position="178"/>
    </location>
</feature>
<accession>A0ABN3PXP6</accession>
<evidence type="ECO:0000259" key="6">
    <source>
        <dbReference type="PROSITE" id="PS51755"/>
    </source>
</evidence>
<keyword evidence="2" id="KW-0902">Two-component regulatory system</keyword>
<feature type="DNA-binding region" description="OmpR/PhoB-type" evidence="4">
    <location>
        <begin position="79"/>
        <end position="178"/>
    </location>
</feature>
<evidence type="ECO:0000313" key="7">
    <source>
        <dbReference type="EMBL" id="GAA2601130.1"/>
    </source>
</evidence>
<dbReference type="PANTHER" id="PTHR47691">
    <property type="entry name" value="REGULATOR-RELATED"/>
    <property type="match status" value="1"/>
</dbReference>
<dbReference type="Pfam" id="PF03704">
    <property type="entry name" value="BTAD"/>
    <property type="match status" value="1"/>
</dbReference>
<comment type="similarity">
    <text evidence="1">Belongs to the AfsR/DnrI/RedD regulatory family.</text>
</comment>
<dbReference type="SUPFAM" id="SSF52540">
    <property type="entry name" value="P-loop containing nucleoside triphosphate hydrolases"/>
    <property type="match status" value="1"/>
</dbReference>
<dbReference type="SMART" id="SM00862">
    <property type="entry name" value="Trans_reg_C"/>
    <property type="match status" value="1"/>
</dbReference>
<organism evidence="7 8">
    <name type="scientific">Streptomyces axinellae</name>
    <dbReference type="NCBI Taxonomy" id="552788"/>
    <lineage>
        <taxon>Bacteria</taxon>
        <taxon>Bacillati</taxon>
        <taxon>Actinomycetota</taxon>
        <taxon>Actinomycetes</taxon>
        <taxon>Kitasatosporales</taxon>
        <taxon>Streptomycetaceae</taxon>
        <taxon>Streptomyces</taxon>
    </lineage>
</organism>
<dbReference type="PROSITE" id="PS51755">
    <property type="entry name" value="OMPR_PHOB"/>
    <property type="match status" value="1"/>
</dbReference>
<sequence length="1243" mass="133505">MRWCSGWVDALVMGPDRTGRGRAPRTAHAAWALAHERDRPRPDRSAGPPVRSAGPVRLVGPPVRDHGEAVADRWVSGSWQYVRVRYLFRVLGTTQVFREDGTPVPVGGARLRALLTALALAGGRAVCTDTLAAAVWAEDEEPPADETGALQALVGRLRRSLGREAVASVEGGGYRLTAARDDIDLFRFERLTEEGTAALAEGEATKAAALLDDALALWRGPALADLPDGGGASGVRAADRQLTARRARAEADLALGRAEAVLPVVRQLAADHPLDEPLQALLLRALRDAGRPAEALEAYEGIRLRLADRLGADPGPELRALHAELLTGERPERPQPRPEGPQPRPEGPQAPGRDHRPATAPDPGDPRAVPDPGVPRAVPDPEPPRAARAPGNLRAALTSFVGRSEEIKDIGRELNSARLVTLTGPGGAGKTRLSLETAAGARDSSGTGWEDGVWVAELAPVRDPRHYQETAEAVLTALGGRETVLSGSTAESLRAATDPTATDPLAQLAERCANRRMLLVLDNCEHVIDAAARIVETLLVECPGVTVLATSREPLGVPGESVRPVEPLPDPFALQLLADRGASARAGFRIDEDPEACAEICRRLDGLPLAIELAAARLRSLTPGQLARRLDDRFRLLTSGSRTVLPRQQTLRAVVDWSWELLSEPERAVLRRLSVFAGGCRLEQAEEVCADIPDGAGHQIVALLGSLVDKSLVVAVPDPNGDGMRYRLLETVGEYAAGELDAVPGERQRAERRHLVAYRELARTADPLLRGPQQAVWLDRLEGEHDNIRSALRRALAARDEHEALCLVLSMGWFWQLRDHRSDARAWATAVAELGPDPFAAPVRPAPPLYERCTDAPPPLSEEMLWEARRGVRLMVLADAEDGVAELAAPGRQETLANIALAYTPGMPQTCRVPGCMWIFTWIMRGDFAGLSEVADRTVEGCRELGYEWELAFALRLRSKITGDSPRTWERSAADAAESLEIFRRAGDAWGEAEALSGRAESLTARGEFASAAADYRLAIERAEQLGAHSQVPQLKSRLGAVLVEMGDAGLTEEGDGLLREAVEQAGRLGGDAPTFAAIQLATRLARTGQTQQAREKLEPLAAQFADRAPELFSGMVQGLLGWTYALEGSPREALAKVREAIGKTRDPIARAIAPHLTLTQLLTAAQALASLDEPVTAARLLGVYDTQSSLPEGHFPHPVERDARKAAEAAAREALSEAAYAEAYAVGTSLPLAEAVTLLKAP</sequence>
<dbReference type="SUPFAM" id="SSF46894">
    <property type="entry name" value="C-terminal effector domain of the bipartite response regulators"/>
    <property type="match status" value="1"/>
</dbReference>
<evidence type="ECO:0000256" key="5">
    <source>
        <dbReference type="SAM" id="MobiDB-lite"/>
    </source>
</evidence>
<feature type="compositionally biased region" description="Basic and acidic residues" evidence="5">
    <location>
        <begin position="325"/>
        <end position="336"/>
    </location>
</feature>
<name>A0ABN3PXP6_9ACTN</name>
<dbReference type="InterPro" id="IPR027417">
    <property type="entry name" value="P-loop_NTPase"/>
</dbReference>
<dbReference type="InterPro" id="IPR058852">
    <property type="entry name" value="HTH_77"/>
</dbReference>
<evidence type="ECO:0000256" key="2">
    <source>
        <dbReference type="ARBA" id="ARBA00023012"/>
    </source>
</evidence>